<dbReference type="PANTHER" id="PTHR12526">
    <property type="entry name" value="GLYCOSYLTRANSFERASE"/>
    <property type="match status" value="1"/>
</dbReference>
<keyword evidence="4" id="KW-1185">Reference proteome</keyword>
<dbReference type="Proteomes" id="UP000184109">
    <property type="component" value="Unassembled WGS sequence"/>
</dbReference>
<sequence>MNKIVFVSPNINKDGAEKSLIALQVYLNSKGISTLVVIPKNGLIEELLIKDNVDYIVHHFVGSVNFGRGKKLFRGIVKKYINIFSSFQLAYKLKKKGISVVAVHSNTITTDFGHYLASRLNTHHFWHIREFGKLDFNFDFELGMDYMAKITKKAAKIICNSNAVKNYYSKYFETSKLVTVYNGVKPSVDVDIQKESGLFKMLLIGRLSKEKGQKEAILACSRLLKSGRDNFLLNLYGTGKDLEYLKDLIKSLHLEEKIILKGYSDKIEINKYDVGLMCSPFEAFGRVTVEYMFAGLPVIGKNAGGTPEIINKDTGILYSDEDSLYKAMSLLYDNQDLRKEMGYKANERAIEVFSENKYCENILKVYKEIIEL</sequence>
<feature type="domain" description="Glycosyl transferase family 1" evidence="1">
    <location>
        <begin position="194"/>
        <end position="347"/>
    </location>
</feature>
<dbReference type="Gene3D" id="3.40.50.2000">
    <property type="entry name" value="Glycogen Phosphorylase B"/>
    <property type="match status" value="2"/>
</dbReference>
<protein>
    <submittedName>
        <fullName evidence="3">Glycosyltransferase involved in cell wall bisynthesis</fullName>
    </submittedName>
</protein>
<keyword evidence="3" id="KW-0808">Transferase</keyword>
<dbReference type="EMBL" id="FQXQ01000005">
    <property type="protein sequence ID" value="SHH85355.1"/>
    <property type="molecule type" value="Genomic_DNA"/>
</dbReference>
<dbReference type="STRING" id="1195760.SAMN05444281_2320"/>
<gene>
    <name evidence="3" type="ORF">SAMN05444281_2320</name>
</gene>
<feature type="domain" description="Glycosyltransferase subfamily 4-like N-terminal" evidence="2">
    <location>
        <begin position="15"/>
        <end position="186"/>
    </location>
</feature>
<dbReference type="PANTHER" id="PTHR12526:SF627">
    <property type="entry name" value="D-RHAMNOSYLTRANSFERASE WBPZ"/>
    <property type="match status" value="1"/>
</dbReference>
<proteinExistence type="predicted"/>
<organism evidence="3 4">
    <name type="scientific">Wenyingzhuangia marina</name>
    <dbReference type="NCBI Taxonomy" id="1195760"/>
    <lineage>
        <taxon>Bacteria</taxon>
        <taxon>Pseudomonadati</taxon>
        <taxon>Bacteroidota</taxon>
        <taxon>Flavobacteriia</taxon>
        <taxon>Flavobacteriales</taxon>
        <taxon>Flavobacteriaceae</taxon>
        <taxon>Wenyingzhuangia</taxon>
    </lineage>
</organism>
<dbReference type="SUPFAM" id="SSF53756">
    <property type="entry name" value="UDP-Glycosyltransferase/glycogen phosphorylase"/>
    <property type="match status" value="1"/>
</dbReference>
<evidence type="ECO:0000259" key="2">
    <source>
        <dbReference type="Pfam" id="PF13439"/>
    </source>
</evidence>
<dbReference type="RefSeq" id="WP_073121723.1">
    <property type="nucleotide sequence ID" value="NZ_BMEN01000006.1"/>
</dbReference>
<dbReference type="InterPro" id="IPR001296">
    <property type="entry name" value="Glyco_trans_1"/>
</dbReference>
<dbReference type="Pfam" id="PF00534">
    <property type="entry name" value="Glycos_transf_1"/>
    <property type="match status" value="1"/>
</dbReference>
<dbReference type="AlphaFoldDB" id="A0A1M5WCW0"/>
<dbReference type="CDD" id="cd03801">
    <property type="entry name" value="GT4_PimA-like"/>
    <property type="match status" value="1"/>
</dbReference>
<accession>A0A1M5WCW0</accession>
<evidence type="ECO:0000313" key="4">
    <source>
        <dbReference type="Proteomes" id="UP000184109"/>
    </source>
</evidence>
<dbReference type="GO" id="GO:0016757">
    <property type="term" value="F:glycosyltransferase activity"/>
    <property type="evidence" value="ECO:0007669"/>
    <property type="project" value="InterPro"/>
</dbReference>
<name>A0A1M5WCW0_9FLAO</name>
<reference evidence="4" key="1">
    <citation type="submission" date="2016-11" db="EMBL/GenBank/DDBJ databases">
        <authorList>
            <person name="Varghese N."/>
            <person name="Submissions S."/>
        </authorList>
    </citation>
    <scope>NUCLEOTIDE SEQUENCE [LARGE SCALE GENOMIC DNA]</scope>
    <source>
        <strain evidence="4">DSM 100572</strain>
    </source>
</reference>
<dbReference type="OrthoDB" id="502646at2"/>
<evidence type="ECO:0000313" key="3">
    <source>
        <dbReference type="EMBL" id="SHH85355.1"/>
    </source>
</evidence>
<dbReference type="Pfam" id="PF13439">
    <property type="entry name" value="Glyco_transf_4"/>
    <property type="match status" value="1"/>
</dbReference>
<evidence type="ECO:0000259" key="1">
    <source>
        <dbReference type="Pfam" id="PF00534"/>
    </source>
</evidence>
<dbReference type="InterPro" id="IPR028098">
    <property type="entry name" value="Glyco_trans_4-like_N"/>
</dbReference>